<dbReference type="AlphaFoldDB" id="A0A556N6V4"/>
<reference evidence="2 3" key="1">
    <citation type="submission" date="2019-07" db="EMBL/GenBank/DDBJ databases">
        <authorList>
            <person name="Huq M.A."/>
        </authorList>
    </citation>
    <scope>NUCLEOTIDE SEQUENCE [LARGE SCALE GENOMIC DNA]</scope>
    <source>
        <strain evidence="2 3">MAH-3</strain>
    </source>
</reference>
<organism evidence="2 3">
    <name type="scientific">Fluviicola chungangensis</name>
    <dbReference type="NCBI Taxonomy" id="2597671"/>
    <lineage>
        <taxon>Bacteria</taxon>
        <taxon>Pseudomonadati</taxon>
        <taxon>Bacteroidota</taxon>
        <taxon>Flavobacteriia</taxon>
        <taxon>Flavobacteriales</taxon>
        <taxon>Crocinitomicaceae</taxon>
        <taxon>Fluviicola</taxon>
    </lineage>
</organism>
<keyword evidence="3" id="KW-1185">Reference proteome</keyword>
<dbReference type="PROSITE" id="PS50005">
    <property type="entry name" value="TPR"/>
    <property type="match status" value="1"/>
</dbReference>
<dbReference type="EMBL" id="VLPL01000001">
    <property type="protein sequence ID" value="TSJ47916.1"/>
    <property type="molecule type" value="Genomic_DNA"/>
</dbReference>
<dbReference type="OrthoDB" id="9811837at2"/>
<feature type="repeat" description="TPR" evidence="1">
    <location>
        <begin position="44"/>
        <end position="77"/>
    </location>
</feature>
<protein>
    <submittedName>
        <fullName evidence="2">Uncharacterized protein</fullName>
    </submittedName>
</protein>
<comment type="caution">
    <text evidence="2">The sequence shown here is derived from an EMBL/GenBank/DDBJ whole genome shotgun (WGS) entry which is preliminary data.</text>
</comment>
<dbReference type="Pfam" id="PF13181">
    <property type="entry name" value="TPR_8"/>
    <property type="match status" value="1"/>
</dbReference>
<dbReference type="InterPro" id="IPR019734">
    <property type="entry name" value="TPR_rpt"/>
</dbReference>
<sequence length="215" mass="24370">METGPINEQANLLHLEAREAGQAGNYSVAIEKLQEAMKIEPLWAYPVYDLAFTYLLVGDFENALKYYRETDTLEPDGFFTTKTAIYTLEGEKSGLFPEGLYTFYMQIEWTDEPEKKYDIAKQIVDNVPSFAPAWKEIAYLQTDPEERLYSIEQGLAGDPDRETKGILLLNKAMIFSERGDKETAKKLLSEIIESQETTISNSAIAKVALKSIKDN</sequence>
<evidence type="ECO:0000256" key="1">
    <source>
        <dbReference type="PROSITE-ProRule" id="PRU00339"/>
    </source>
</evidence>
<name>A0A556N6V4_9FLAO</name>
<dbReference type="RefSeq" id="WP_144331451.1">
    <property type="nucleotide sequence ID" value="NZ_VLPL01000001.1"/>
</dbReference>
<evidence type="ECO:0000313" key="3">
    <source>
        <dbReference type="Proteomes" id="UP000316008"/>
    </source>
</evidence>
<dbReference type="SUPFAM" id="SSF48452">
    <property type="entry name" value="TPR-like"/>
    <property type="match status" value="1"/>
</dbReference>
<proteinExistence type="predicted"/>
<dbReference type="Gene3D" id="1.25.40.10">
    <property type="entry name" value="Tetratricopeptide repeat domain"/>
    <property type="match status" value="1"/>
</dbReference>
<keyword evidence="1" id="KW-0802">TPR repeat</keyword>
<gene>
    <name evidence="2" type="ORF">FO442_01945</name>
</gene>
<dbReference type="InterPro" id="IPR011990">
    <property type="entry name" value="TPR-like_helical_dom_sf"/>
</dbReference>
<accession>A0A556N6V4</accession>
<dbReference type="Proteomes" id="UP000316008">
    <property type="component" value="Unassembled WGS sequence"/>
</dbReference>
<evidence type="ECO:0000313" key="2">
    <source>
        <dbReference type="EMBL" id="TSJ47916.1"/>
    </source>
</evidence>